<dbReference type="InterPro" id="IPR028082">
    <property type="entry name" value="Peripla_BP_I"/>
</dbReference>
<dbReference type="Pfam" id="PF13458">
    <property type="entry name" value="Peripla_BP_6"/>
    <property type="match status" value="1"/>
</dbReference>
<dbReference type="SUPFAM" id="SSF53822">
    <property type="entry name" value="Periplasmic binding protein-like I"/>
    <property type="match status" value="1"/>
</dbReference>
<dbReference type="PANTHER" id="PTHR30483">
    <property type="entry name" value="LEUCINE-SPECIFIC-BINDING PROTEIN"/>
    <property type="match status" value="1"/>
</dbReference>
<sequence length="382" mass="41809">MSVAETAHQPKWVTNTRHGEIHPLRVGLVQDWALGLQPTQDYYDAVRLGLDEAVEDGLLERPVELEIKEAWGLPNGTAHDVHQAWRELVDSGVLAVIGPSMSEDSVSLRDTIETLKVPTLTLSATFGFGGEYCFQTPNGTFADETQVGVDYLRHIGVSSMGLVYDMNFIGEEYGRSALHAARRRKLTVSSSQMVPSFATHDMLVDSLGKIRHSGAEALMYVGVGALHLQLASALAELDWNPPKVTGTSFIGSIEGFERKQDFEGWVGVEQFDERNPVFVKLMDSFERRFGRRPAHGYTAVGYDQGRLLAEGLANAKPTSPSGVKAGLEMVRMLPAAAGAPGTVMSLAPYDHRAYKGDYFVLRTIKNGENVLVGSATDFLPRE</sequence>
<dbReference type="InterPro" id="IPR051010">
    <property type="entry name" value="BCAA_transport"/>
</dbReference>
<dbReference type="Proteomes" id="UP001299283">
    <property type="component" value="Unassembled WGS sequence"/>
</dbReference>
<dbReference type="EMBL" id="JAYJJQ010000012">
    <property type="protein sequence ID" value="MEB3070273.1"/>
    <property type="molecule type" value="Genomic_DNA"/>
</dbReference>
<comment type="similarity">
    <text evidence="1">Belongs to the leucine-binding protein family.</text>
</comment>
<evidence type="ECO:0000256" key="1">
    <source>
        <dbReference type="ARBA" id="ARBA00010062"/>
    </source>
</evidence>
<dbReference type="PANTHER" id="PTHR30483:SF6">
    <property type="entry name" value="PERIPLASMIC BINDING PROTEIN OF ABC TRANSPORTER FOR NATURAL AMINO ACIDS"/>
    <property type="match status" value="1"/>
</dbReference>
<evidence type="ECO:0000313" key="5">
    <source>
        <dbReference type="Proteomes" id="UP001299283"/>
    </source>
</evidence>
<evidence type="ECO:0000256" key="2">
    <source>
        <dbReference type="ARBA" id="ARBA00022729"/>
    </source>
</evidence>
<gene>
    <name evidence="4" type="ORF">K5L39_13870</name>
</gene>
<dbReference type="InterPro" id="IPR028081">
    <property type="entry name" value="Leu-bd"/>
</dbReference>
<dbReference type="Gene3D" id="3.40.50.2300">
    <property type="match status" value="2"/>
</dbReference>
<keyword evidence="5" id="KW-1185">Reference proteome</keyword>
<evidence type="ECO:0000259" key="3">
    <source>
        <dbReference type="Pfam" id="PF13458"/>
    </source>
</evidence>
<organism evidence="4 5">
    <name type="scientific">[Mycobacterium] vasticus</name>
    <dbReference type="NCBI Taxonomy" id="2875777"/>
    <lineage>
        <taxon>Bacteria</taxon>
        <taxon>Bacillati</taxon>
        <taxon>Actinomycetota</taxon>
        <taxon>Actinomycetes</taxon>
        <taxon>Mycobacteriales</taxon>
        <taxon>Mycobacteriaceae</taxon>
        <taxon>Mycolicibacter</taxon>
    </lineage>
</organism>
<accession>A0ABU5Z2V1</accession>
<reference evidence="4 5" key="1">
    <citation type="submission" date="2023-12" db="EMBL/GenBank/DDBJ databases">
        <title>Description of new species of Mycobacterium terrae complex isolated from sewage at the Sao Paulo Zoological Park Foundation in Brazil.</title>
        <authorList>
            <person name="Romagnoli C.L."/>
            <person name="Conceicao E.C."/>
            <person name="Machado E."/>
            <person name="Barreto L.B.P.F."/>
            <person name="Sharma A."/>
            <person name="Silva N.M."/>
            <person name="Marques L.E."/>
            <person name="Juliana M.A."/>
            <person name="Lourenco M.C.S."/>
            <person name="Digiampietri L.A."/>
            <person name="Suffys P.N."/>
            <person name="Viana-Niero C."/>
        </authorList>
    </citation>
    <scope>NUCLEOTIDE SEQUENCE [LARGE SCALE GENOMIC DNA]</scope>
    <source>
        <strain evidence="4 5">MYC017</strain>
    </source>
</reference>
<name>A0ABU5Z2V1_9MYCO</name>
<comment type="caution">
    <text evidence="4">The sequence shown here is derived from an EMBL/GenBank/DDBJ whole genome shotgun (WGS) entry which is preliminary data.</text>
</comment>
<keyword evidence="2" id="KW-0732">Signal</keyword>
<protein>
    <submittedName>
        <fullName evidence="4">ABC transporter substrate-binding protein</fullName>
    </submittedName>
</protein>
<dbReference type="RefSeq" id="WP_225398646.1">
    <property type="nucleotide sequence ID" value="NZ_JAYJJQ010000012.1"/>
</dbReference>
<evidence type="ECO:0000313" key="4">
    <source>
        <dbReference type="EMBL" id="MEB3070273.1"/>
    </source>
</evidence>
<proteinExistence type="inferred from homology"/>
<feature type="domain" description="Leucine-binding protein" evidence="3">
    <location>
        <begin position="41"/>
        <end position="362"/>
    </location>
</feature>